<dbReference type="AlphaFoldDB" id="A0AAV3ZS06"/>
<reference evidence="1 2" key="1">
    <citation type="journal article" date="2021" name="Elife">
        <title>Chloroplast acquisition without the gene transfer in kleptoplastic sea slugs, Plakobranchus ocellatus.</title>
        <authorList>
            <person name="Maeda T."/>
            <person name="Takahashi S."/>
            <person name="Yoshida T."/>
            <person name="Shimamura S."/>
            <person name="Takaki Y."/>
            <person name="Nagai Y."/>
            <person name="Toyoda A."/>
            <person name="Suzuki Y."/>
            <person name="Arimoto A."/>
            <person name="Ishii H."/>
            <person name="Satoh N."/>
            <person name="Nishiyama T."/>
            <person name="Hasebe M."/>
            <person name="Maruyama T."/>
            <person name="Minagawa J."/>
            <person name="Obokata J."/>
            <person name="Shigenobu S."/>
        </authorList>
    </citation>
    <scope>NUCLEOTIDE SEQUENCE [LARGE SCALE GENOMIC DNA]</scope>
</reference>
<organism evidence="1 2">
    <name type="scientific">Plakobranchus ocellatus</name>
    <dbReference type="NCBI Taxonomy" id="259542"/>
    <lineage>
        <taxon>Eukaryota</taxon>
        <taxon>Metazoa</taxon>
        <taxon>Spiralia</taxon>
        <taxon>Lophotrochozoa</taxon>
        <taxon>Mollusca</taxon>
        <taxon>Gastropoda</taxon>
        <taxon>Heterobranchia</taxon>
        <taxon>Euthyneura</taxon>
        <taxon>Panpulmonata</taxon>
        <taxon>Sacoglossa</taxon>
        <taxon>Placobranchoidea</taxon>
        <taxon>Plakobranchidae</taxon>
        <taxon>Plakobranchus</taxon>
    </lineage>
</organism>
<dbReference type="EMBL" id="BLXT01003539">
    <property type="protein sequence ID" value="GFO01856.1"/>
    <property type="molecule type" value="Genomic_DNA"/>
</dbReference>
<protein>
    <submittedName>
        <fullName evidence="1">Uncharacterized protein</fullName>
    </submittedName>
</protein>
<dbReference type="Proteomes" id="UP000735302">
    <property type="component" value="Unassembled WGS sequence"/>
</dbReference>
<comment type="caution">
    <text evidence="1">The sequence shown here is derived from an EMBL/GenBank/DDBJ whole genome shotgun (WGS) entry which is preliminary data.</text>
</comment>
<sequence>MQSFERGKTTTNKPELKLSVCNHTARLSVGAHWRQQFTCPTKNVWKHSSFLSTEHTKSDATFILSEVRTILCEFYSLALAYAHTGGNSSRVNNTCFEILSFFGASAHQVGYLSKRRSYPLRFKAWSYRATVSVG</sequence>
<accession>A0AAV3ZS06</accession>
<proteinExistence type="predicted"/>
<evidence type="ECO:0000313" key="1">
    <source>
        <dbReference type="EMBL" id="GFO01856.1"/>
    </source>
</evidence>
<evidence type="ECO:0000313" key="2">
    <source>
        <dbReference type="Proteomes" id="UP000735302"/>
    </source>
</evidence>
<gene>
    <name evidence="1" type="ORF">PoB_002836100</name>
</gene>
<name>A0AAV3ZS06_9GAST</name>
<keyword evidence="2" id="KW-1185">Reference proteome</keyword>